<dbReference type="SUPFAM" id="SSF81901">
    <property type="entry name" value="HCP-like"/>
    <property type="match status" value="1"/>
</dbReference>
<evidence type="ECO:0000313" key="3">
    <source>
        <dbReference type="Proteomes" id="UP001595530"/>
    </source>
</evidence>
<proteinExistence type="predicted"/>
<dbReference type="Proteomes" id="UP001595530">
    <property type="component" value="Unassembled WGS sequence"/>
</dbReference>
<evidence type="ECO:0008006" key="4">
    <source>
        <dbReference type="Google" id="ProtNLM"/>
    </source>
</evidence>
<comment type="caution">
    <text evidence="2">The sequence shown here is derived from an EMBL/GenBank/DDBJ whole genome shotgun (WGS) entry which is preliminary data.</text>
</comment>
<name>A0ABV7F7L0_9BURK</name>
<dbReference type="InterPro" id="IPR011990">
    <property type="entry name" value="TPR-like_helical_dom_sf"/>
</dbReference>
<dbReference type="EMBL" id="JBHRTP010000092">
    <property type="protein sequence ID" value="MFC3110945.1"/>
    <property type="molecule type" value="Genomic_DNA"/>
</dbReference>
<evidence type="ECO:0000313" key="2">
    <source>
        <dbReference type="EMBL" id="MFC3110945.1"/>
    </source>
</evidence>
<feature type="region of interest" description="Disordered" evidence="1">
    <location>
        <begin position="177"/>
        <end position="205"/>
    </location>
</feature>
<sequence length="242" mass="26225">MLANGHGVATDEAGAMEWLLKAVKKGHALASVALGRIKRAAIAGSVDFQEAEDLFRIALVDANVARLELAELYTLHSEAPQHRLDAASLLQQCYEFALEEDDKELAELCKLKSPAAVAELVRALPRMDTTMRKSAVFVTNFFTANGQPHRRRSDQIEAFWVKARAFTDIAQQASAANRTAAPALPFSPERSGPQTPGAKTASPRMRGARLALELAAKPALKQGRNDYCGCGSQKKHKACCGR</sequence>
<organism evidence="2 3">
    <name type="scientific">Undibacterium arcticum</name>
    <dbReference type="NCBI Taxonomy" id="1762892"/>
    <lineage>
        <taxon>Bacteria</taxon>
        <taxon>Pseudomonadati</taxon>
        <taxon>Pseudomonadota</taxon>
        <taxon>Betaproteobacteria</taxon>
        <taxon>Burkholderiales</taxon>
        <taxon>Oxalobacteraceae</taxon>
        <taxon>Undibacterium</taxon>
    </lineage>
</organism>
<reference evidence="3" key="1">
    <citation type="journal article" date="2019" name="Int. J. Syst. Evol. Microbiol.">
        <title>The Global Catalogue of Microorganisms (GCM) 10K type strain sequencing project: providing services to taxonomists for standard genome sequencing and annotation.</title>
        <authorList>
            <consortium name="The Broad Institute Genomics Platform"/>
            <consortium name="The Broad Institute Genome Sequencing Center for Infectious Disease"/>
            <person name="Wu L."/>
            <person name="Ma J."/>
        </authorList>
    </citation>
    <scope>NUCLEOTIDE SEQUENCE [LARGE SCALE GENOMIC DNA]</scope>
    <source>
        <strain evidence="3">KCTC 42986</strain>
    </source>
</reference>
<evidence type="ECO:0000256" key="1">
    <source>
        <dbReference type="SAM" id="MobiDB-lite"/>
    </source>
</evidence>
<protein>
    <recommendedName>
        <fullName evidence="4">SEC-C motif-containing protein</fullName>
    </recommendedName>
</protein>
<gene>
    <name evidence="2" type="ORF">ACFOFO_23830</name>
</gene>
<dbReference type="Gene3D" id="1.25.40.10">
    <property type="entry name" value="Tetratricopeptide repeat domain"/>
    <property type="match status" value="1"/>
</dbReference>
<accession>A0ABV7F7L0</accession>
<dbReference type="RefSeq" id="WP_390333157.1">
    <property type="nucleotide sequence ID" value="NZ_JBHRTP010000092.1"/>
</dbReference>
<keyword evidence="3" id="KW-1185">Reference proteome</keyword>